<dbReference type="PANTHER" id="PTHR12418">
    <property type="entry name" value="ACYL-COENZYME A THIOESTERASE THEM4"/>
    <property type="match status" value="1"/>
</dbReference>
<evidence type="ECO:0000256" key="18">
    <source>
        <dbReference type="ARBA" id="ARBA00043210"/>
    </source>
</evidence>
<dbReference type="GO" id="GO:0005737">
    <property type="term" value="C:cytoplasm"/>
    <property type="evidence" value="ECO:0007669"/>
    <property type="project" value="UniProtKB-SubCell"/>
</dbReference>
<comment type="catalytic activity">
    <reaction evidence="21">
        <text>decanoyl-CoA + H2O = decanoate + CoA + H(+)</text>
        <dbReference type="Rhea" id="RHEA:40059"/>
        <dbReference type="ChEBI" id="CHEBI:15377"/>
        <dbReference type="ChEBI" id="CHEBI:15378"/>
        <dbReference type="ChEBI" id="CHEBI:27689"/>
        <dbReference type="ChEBI" id="CHEBI:57287"/>
        <dbReference type="ChEBI" id="CHEBI:61430"/>
    </reaction>
    <physiologicalReaction direction="left-to-right" evidence="21">
        <dbReference type="Rhea" id="RHEA:40060"/>
    </physiologicalReaction>
</comment>
<keyword evidence="4" id="KW-1003">Cell membrane</keyword>
<sequence>MRIALITPREEGLSAFRAGLEGRNARIECYRDDIDFLQTARSRTWDLVIVDGLYTPFHGILERLLEINASLNTAVITNLSAEAFHEAGEGLGILAALPAKPAAADVDPLLARLRAIGGLDPAVEEAQARLDAARFRHHPHCVVCWDRHPFGLQVDYRVTGVHRVEGAFGCGKSYEGYEGLVHGGVVSSLLDGAMASCMLAMGLEAYTAEMRVRFRGPVRTGRPAVLKGEWVRGEGPLHLLTATLEQEGKVRATARAKFYQVRLDADPAPLPRGGGMRYLLSQARKRLV</sequence>
<evidence type="ECO:0000256" key="15">
    <source>
        <dbReference type="ARBA" id="ARBA00038456"/>
    </source>
</evidence>
<evidence type="ECO:0000256" key="9">
    <source>
        <dbReference type="ARBA" id="ARBA00022946"/>
    </source>
</evidence>
<keyword evidence="26" id="KW-1185">Reference proteome</keyword>
<comment type="similarity">
    <text evidence="15">Belongs to the THEM4/THEM5 thioesterase family.</text>
</comment>
<evidence type="ECO:0000256" key="7">
    <source>
        <dbReference type="ARBA" id="ARBA00022801"/>
    </source>
</evidence>
<dbReference type="Gene3D" id="3.10.129.10">
    <property type="entry name" value="Hotdog Thioesterase"/>
    <property type="match status" value="1"/>
</dbReference>
<dbReference type="GO" id="GO:0006631">
    <property type="term" value="P:fatty acid metabolic process"/>
    <property type="evidence" value="ECO:0007669"/>
    <property type="project" value="UniProtKB-KW"/>
</dbReference>
<dbReference type="EMBL" id="AP027080">
    <property type="protein sequence ID" value="BDU73548.1"/>
    <property type="molecule type" value="Genomic_DNA"/>
</dbReference>
<keyword evidence="9" id="KW-0809">Transit peptide</keyword>
<keyword evidence="12" id="KW-0966">Cell projection</keyword>
<keyword evidence="7" id="KW-0378">Hydrolase</keyword>
<reference evidence="26" key="1">
    <citation type="journal article" date="2023" name="Int. J. Syst. Evol. Microbiol.">
        <title>Mesoterricola silvestris gen. nov., sp. nov., Mesoterricola sediminis sp. nov., Geothrix oryzae sp. nov., Geothrix edaphica sp. nov., Geothrix rubra sp. nov., and Geothrix limicola sp. nov., six novel members of Acidobacteriota isolated from soils.</title>
        <authorList>
            <person name="Itoh H."/>
            <person name="Sugisawa Y."/>
            <person name="Mise K."/>
            <person name="Xu Z."/>
            <person name="Kuniyasu M."/>
            <person name="Ushijima N."/>
            <person name="Kawano K."/>
            <person name="Kobayashi E."/>
            <person name="Shiratori Y."/>
            <person name="Masuda Y."/>
            <person name="Senoo K."/>
        </authorList>
    </citation>
    <scope>NUCLEOTIDE SEQUENCE [LARGE SCALE GENOMIC DNA]</scope>
    <source>
        <strain evidence="26">W79</strain>
    </source>
</reference>
<evidence type="ECO:0000259" key="24">
    <source>
        <dbReference type="Pfam" id="PF03061"/>
    </source>
</evidence>
<name>A0AA48H854_9BACT</name>
<keyword evidence="5" id="KW-0963">Cytoplasm</keyword>
<comment type="subcellular location">
    <subcellularLocation>
        <location evidence="3">Cell projection</location>
        <location evidence="3">Ruffle membrane</location>
    </subcellularLocation>
    <subcellularLocation>
        <location evidence="2">Cytoplasm</location>
    </subcellularLocation>
    <subcellularLocation>
        <location evidence="1">Membrane</location>
        <topology evidence="1">Peripheral membrane protein</topology>
    </subcellularLocation>
</comment>
<evidence type="ECO:0000256" key="12">
    <source>
        <dbReference type="ARBA" id="ARBA00023273"/>
    </source>
</evidence>
<comment type="catalytic activity">
    <reaction evidence="19">
        <text>octanoyl-CoA + H2O = octanoate + CoA + H(+)</text>
        <dbReference type="Rhea" id="RHEA:30143"/>
        <dbReference type="ChEBI" id="CHEBI:15377"/>
        <dbReference type="ChEBI" id="CHEBI:15378"/>
        <dbReference type="ChEBI" id="CHEBI:25646"/>
        <dbReference type="ChEBI" id="CHEBI:57287"/>
        <dbReference type="ChEBI" id="CHEBI:57386"/>
    </reaction>
    <physiologicalReaction direction="left-to-right" evidence="19">
        <dbReference type="Rhea" id="RHEA:30144"/>
    </physiologicalReaction>
</comment>
<comment type="catalytic activity">
    <reaction evidence="13">
        <text>(5Z,8Z,11Z,14Z)-eicosatetraenoyl-CoA + H2O = (5Z,8Z,11Z,14Z)-eicosatetraenoate + CoA + H(+)</text>
        <dbReference type="Rhea" id="RHEA:40151"/>
        <dbReference type="ChEBI" id="CHEBI:15377"/>
        <dbReference type="ChEBI" id="CHEBI:15378"/>
        <dbReference type="ChEBI" id="CHEBI:32395"/>
        <dbReference type="ChEBI" id="CHEBI:57287"/>
        <dbReference type="ChEBI" id="CHEBI:57368"/>
    </reaction>
    <physiologicalReaction direction="left-to-right" evidence="13">
        <dbReference type="Rhea" id="RHEA:40152"/>
    </physiologicalReaction>
</comment>
<dbReference type="CDD" id="cd03443">
    <property type="entry name" value="PaaI_thioesterase"/>
    <property type="match status" value="1"/>
</dbReference>
<dbReference type="RefSeq" id="WP_316412219.1">
    <property type="nucleotide sequence ID" value="NZ_AP027080.1"/>
</dbReference>
<dbReference type="AlphaFoldDB" id="A0AA48H854"/>
<evidence type="ECO:0000256" key="4">
    <source>
        <dbReference type="ARBA" id="ARBA00022475"/>
    </source>
</evidence>
<accession>A0AA48H854</accession>
<evidence type="ECO:0000256" key="21">
    <source>
        <dbReference type="ARBA" id="ARBA00047969"/>
    </source>
</evidence>
<dbReference type="InterPro" id="IPR006683">
    <property type="entry name" value="Thioestr_dom"/>
</dbReference>
<comment type="catalytic activity">
    <reaction evidence="23">
        <text>tetradecanoyl-CoA + H2O = tetradecanoate + CoA + H(+)</text>
        <dbReference type="Rhea" id="RHEA:40119"/>
        <dbReference type="ChEBI" id="CHEBI:15377"/>
        <dbReference type="ChEBI" id="CHEBI:15378"/>
        <dbReference type="ChEBI" id="CHEBI:30807"/>
        <dbReference type="ChEBI" id="CHEBI:57287"/>
        <dbReference type="ChEBI" id="CHEBI:57385"/>
    </reaction>
    <physiologicalReaction direction="left-to-right" evidence="23">
        <dbReference type="Rhea" id="RHEA:40120"/>
    </physiologicalReaction>
</comment>
<evidence type="ECO:0000313" key="26">
    <source>
        <dbReference type="Proteomes" id="UP001238179"/>
    </source>
</evidence>
<dbReference type="PANTHER" id="PTHR12418:SF19">
    <property type="entry name" value="ACYL-COENZYME A THIOESTERASE THEM4"/>
    <property type="match status" value="1"/>
</dbReference>
<evidence type="ECO:0000256" key="3">
    <source>
        <dbReference type="ARBA" id="ARBA00004632"/>
    </source>
</evidence>
<dbReference type="InterPro" id="IPR029069">
    <property type="entry name" value="HotDog_dom_sf"/>
</dbReference>
<evidence type="ECO:0000256" key="20">
    <source>
        <dbReference type="ARBA" id="ARBA00047734"/>
    </source>
</evidence>
<evidence type="ECO:0000256" key="19">
    <source>
        <dbReference type="ARBA" id="ARBA00047588"/>
    </source>
</evidence>
<organism evidence="25 26">
    <name type="scientific">Mesoterricola silvestris</name>
    <dbReference type="NCBI Taxonomy" id="2927979"/>
    <lineage>
        <taxon>Bacteria</taxon>
        <taxon>Pseudomonadati</taxon>
        <taxon>Acidobacteriota</taxon>
        <taxon>Holophagae</taxon>
        <taxon>Holophagales</taxon>
        <taxon>Holophagaceae</taxon>
        <taxon>Mesoterricola</taxon>
    </lineage>
</organism>
<evidence type="ECO:0000256" key="6">
    <source>
        <dbReference type="ARBA" id="ARBA00022703"/>
    </source>
</evidence>
<evidence type="ECO:0000256" key="10">
    <source>
        <dbReference type="ARBA" id="ARBA00023098"/>
    </source>
</evidence>
<evidence type="ECO:0000256" key="5">
    <source>
        <dbReference type="ARBA" id="ARBA00022490"/>
    </source>
</evidence>
<evidence type="ECO:0000313" key="25">
    <source>
        <dbReference type="EMBL" id="BDU73548.1"/>
    </source>
</evidence>
<evidence type="ECO:0000256" key="17">
    <source>
        <dbReference type="ARBA" id="ARBA00040123"/>
    </source>
</evidence>
<evidence type="ECO:0000256" key="1">
    <source>
        <dbReference type="ARBA" id="ARBA00004170"/>
    </source>
</evidence>
<dbReference type="SUPFAM" id="SSF54637">
    <property type="entry name" value="Thioesterase/thiol ester dehydrase-isomerase"/>
    <property type="match status" value="1"/>
</dbReference>
<evidence type="ECO:0000256" key="16">
    <source>
        <dbReference type="ARBA" id="ARBA00038848"/>
    </source>
</evidence>
<evidence type="ECO:0000256" key="11">
    <source>
        <dbReference type="ARBA" id="ARBA00023136"/>
    </source>
</evidence>
<dbReference type="GO" id="GO:0016020">
    <property type="term" value="C:membrane"/>
    <property type="evidence" value="ECO:0007669"/>
    <property type="project" value="UniProtKB-SubCell"/>
</dbReference>
<dbReference type="GO" id="GO:0016790">
    <property type="term" value="F:thiolester hydrolase activity"/>
    <property type="evidence" value="ECO:0007669"/>
    <property type="project" value="UniProtKB-ARBA"/>
</dbReference>
<dbReference type="Proteomes" id="UP001238179">
    <property type="component" value="Chromosome"/>
</dbReference>
<dbReference type="InterPro" id="IPR052365">
    <property type="entry name" value="THEM4/THEM5_acyl-CoA_thioest"/>
</dbReference>
<evidence type="ECO:0000256" key="23">
    <source>
        <dbReference type="ARBA" id="ARBA00048180"/>
    </source>
</evidence>
<dbReference type="KEGG" id="msil:METEAL_27220"/>
<keyword evidence="6" id="KW-0053">Apoptosis</keyword>
<dbReference type="Pfam" id="PF03061">
    <property type="entry name" value="4HBT"/>
    <property type="match status" value="1"/>
</dbReference>
<keyword evidence="10" id="KW-0443">Lipid metabolism</keyword>
<evidence type="ECO:0000256" key="14">
    <source>
        <dbReference type="ARBA" id="ARBA00037002"/>
    </source>
</evidence>
<dbReference type="EC" id="3.1.2.2" evidence="16"/>
<feature type="domain" description="Thioesterase" evidence="24">
    <location>
        <begin position="179"/>
        <end position="232"/>
    </location>
</feature>
<evidence type="ECO:0000256" key="2">
    <source>
        <dbReference type="ARBA" id="ARBA00004496"/>
    </source>
</evidence>
<keyword evidence="11" id="KW-0472">Membrane</keyword>
<proteinExistence type="inferred from homology"/>
<evidence type="ECO:0000256" key="8">
    <source>
        <dbReference type="ARBA" id="ARBA00022832"/>
    </source>
</evidence>
<gene>
    <name evidence="25" type="ORF">METEAL_27220</name>
</gene>
<keyword evidence="8" id="KW-0276">Fatty acid metabolism</keyword>
<comment type="catalytic activity">
    <reaction evidence="22">
        <text>dodecanoyl-CoA + H2O = dodecanoate + CoA + H(+)</text>
        <dbReference type="Rhea" id="RHEA:30135"/>
        <dbReference type="ChEBI" id="CHEBI:15377"/>
        <dbReference type="ChEBI" id="CHEBI:15378"/>
        <dbReference type="ChEBI" id="CHEBI:18262"/>
        <dbReference type="ChEBI" id="CHEBI:57287"/>
        <dbReference type="ChEBI" id="CHEBI:57375"/>
    </reaction>
    <physiologicalReaction direction="left-to-right" evidence="22">
        <dbReference type="Rhea" id="RHEA:30136"/>
    </physiologicalReaction>
</comment>
<comment type="catalytic activity">
    <reaction evidence="20">
        <text>hexadecanoyl-CoA + H2O = hexadecanoate + CoA + H(+)</text>
        <dbReference type="Rhea" id="RHEA:16645"/>
        <dbReference type="ChEBI" id="CHEBI:7896"/>
        <dbReference type="ChEBI" id="CHEBI:15377"/>
        <dbReference type="ChEBI" id="CHEBI:15378"/>
        <dbReference type="ChEBI" id="CHEBI:57287"/>
        <dbReference type="ChEBI" id="CHEBI:57379"/>
        <dbReference type="EC" id="3.1.2.2"/>
    </reaction>
    <physiologicalReaction direction="left-to-right" evidence="20">
        <dbReference type="Rhea" id="RHEA:16646"/>
    </physiologicalReaction>
</comment>
<comment type="catalytic activity">
    <reaction evidence="14">
        <text>(9Z)-octadecenoyl-CoA + H2O = (9Z)-octadecenoate + CoA + H(+)</text>
        <dbReference type="Rhea" id="RHEA:40139"/>
        <dbReference type="ChEBI" id="CHEBI:15377"/>
        <dbReference type="ChEBI" id="CHEBI:15378"/>
        <dbReference type="ChEBI" id="CHEBI:30823"/>
        <dbReference type="ChEBI" id="CHEBI:57287"/>
        <dbReference type="ChEBI" id="CHEBI:57387"/>
    </reaction>
    <physiologicalReaction direction="left-to-right" evidence="14">
        <dbReference type="Rhea" id="RHEA:40140"/>
    </physiologicalReaction>
</comment>
<protein>
    <recommendedName>
        <fullName evidence="17">Acyl-coenzyme A thioesterase THEM4</fullName>
        <ecNumber evidence="16">3.1.2.2</ecNumber>
    </recommendedName>
    <alternativeName>
        <fullName evidence="18">Thioesterase superfamily member 4</fullName>
    </alternativeName>
</protein>
<evidence type="ECO:0000256" key="22">
    <source>
        <dbReference type="ARBA" id="ARBA00048074"/>
    </source>
</evidence>
<evidence type="ECO:0000256" key="13">
    <source>
        <dbReference type="ARBA" id="ARBA00035852"/>
    </source>
</evidence>